<dbReference type="KEGG" id="hsal:JMJ58_02770"/>
<evidence type="ECO:0000313" key="4">
    <source>
        <dbReference type="EMBL" id="QRV15844.1"/>
    </source>
</evidence>
<evidence type="ECO:0000256" key="1">
    <source>
        <dbReference type="SAM" id="MobiDB-lite"/>
    </source>
</evidence>
<evidence type="ECO:0000256" key="2">
    <source>
        <dbReference type="SAM" id="Phobius"/>
    </source>
</evidence>
<feature type="region of interest" description="Disordered" evidence="1">
    <location>
        <begin position="1"/>
        <end position="22"/>
    </location>
</feature>
<feature type="transmembrane region" description="Helical" evidence="2">
    <location>
        <begin position="83"/>
        <end position="103"/>
    </location>
</feature>
<keyword evidence="2" id="KW-0472">Membrane</keyword>
<dbReference type="InterPro" id="IPR013087">
    <property type="entry name" value="Znf_C2H2_type"/>
</dbReference>
<dbReference type="GeneID" id="62874012"/>
<evidence type="ECO:0000313" key="5">
    <source>
        <dbReference type="Proteomes" id="UP000637819"/>
    </source>
</evidence>
<dbReference type="PROSITE" id="PS00028">
    <property type="entry name" value="ZINC_FINGER_C2H2_1"/>
    <property type="match status" value="1"/>
</dbReference>
<keyword evidence="2" id="KW-0812">Transmembrane</keyword>
<gene>
    <name evidence="4" type="ORF">JMJ58_02770</name>
</gene>
<name>A0A8T8E1X1_9EURY</name>
<dbReference type="AlphaFoldDB" id="A0A8T8E1X1"/>
<sequence>MYPTDRSRSTADTDGGAASHAEIDLRGDEPAARCPYCDRAFRERRLEALHRGYDHPDRLSDRERAAFERAYLEERPTVRRARLFALGTVVLGYFGLLFVYAIVL</sequence>
<reference evidence="4 5" key="1">
    <citation type="submission" date="2021-01" db="EMBL/GenBank/DDBJ databases">
        <title>Genome Sequence and Methylation Pattern of Haloterrigena salifodinae BOL5-1, An Extremely Halophilic Archaeon from a Bolivian Salt Mine.</title>
        <authorList>
            <person name="DasSarma P."/>
            <person name="Anton B.P."/>
            <person name="DasSarma S.L."/>
            <person name="von Ehrenheim H.A.L."/>
            <person name="Martinez F.L."/>
            <person name="Guzman D."/>
            <person name="Roberts R.J."/>
            <person name="DasSarma S."/>
        </authorList>
    </citation>
    <scope>NUCLEOTIDE SEQUENCE [LARGE SCALE GENOMIC DNA]</scope>
    <source>
        <strain evidence="4 5">BOL5-1</strain>
    </source>
</reference>
<proteinExistence type="predicted"/>
<dbReference type="EMBL" id="CP069188">
    <property type="protein sequence ID" value="QRV15844.1"/>
    <property type="molecule type" value="Genomic_DNA"/>
</dbReference>
<keyword evidence="2" id="KW-1133">Transmembrane helix</keyword>
<dbReference type="InterPro" id="IPR055833">
    <property type="entry name" value="DUF7410"/>
</dbReference>
<dbReference type="Pfam" id="PF24166">
    <property type="entry name" value="DUF7410"/>
    <property type="match status" value="1"/>
</dbReference>
<dbReference type="Proteomes" id="UP000637819">
    <property type="component" value="Chromosome"/>
</dbReference>
<keyword evidence="5" id="KW-1185">Reference proteome</keyword>
<organism evidence="4 5">
    <name type="scientific">Haloterrigena salifodinae</name>
    <dbReference type="NCBI Taxonomy" id="2675099"/>
    <lineage>
        <taxon>Archaea</taxon>
        <taxon>Methanobacteriati</taxon>
        <taxon>Methanobacteriota</taxon>
        <taxon>Stenosarchaea group</taxon>
        <taxon>Halobacteria</taxon>
        <taxon>Halobacteriales</taxon>
        <taxon>Natrialbaceae</taxon>
        <taxon>Haloterrigena</taxon>
    </lineage>
</organism>
<protein>
    <recommendedName>
        <fullName evidence="3">C2H2-type domain-containing protein</fullName>
    </recommendedName>
</protein>
<feature type="compositionally biased region" description="Basic and acidic residues" evidence="1">
    <location>
        <begin position="1"/>
        <end position="11"/>
    </location>
</feature>
<accession>A0A8T8E1X1</accession>
<dbReference type="OrthoDB" id="293088at2157"/>
<evidence type="ECO:0000259" key="3">
    <source>
        <dbReference type="PROSITE" id="PS00028"/>
    </source>
</evidence>
<dbReference type="RefSeq" id="WP_204748274.1">
    <property type="nucleotide sequence ID" value="NZ_CP069188.1"/>
</dbReference>
<feature type="domain" description="C2H2-type" evidence="3">
    <location>
        <begin position="34"/>
        <end position="55"/>
    </location>
</feature>